<sequence>MKMTHLEMLEKRYNLDRDQKIQLDKERKGKIGEYYLKSLIETKLHPEIAVISDYRFEVNGSECQIDFLILLNQSCIIIEVKSYYGDFEIRPDGFYRLNPLRKIKHPFSQVERAEIMLHSHLKRLNLNLNIKYYVAFVNEQFSLYGLTRDMPVVMASQLNRFLESLNEEVYDKKHEYIINRLEDGRLLKSRYEHELKLDFNKAKKGLVCQHCSGWLEVDTYKQLKCQSCGTKEEIESAIGRSITELETLFPDDEITLRRLLEWIDHTYSPSKLRRLLKKICHTHGSKKGRYYTLKSNIITVSNI</sequence>
<dbReference type="AlphaFoldDB" id="A0A9Q2HF72"/>
<keyword evidence="3" id="KW-1185">Reference proteome</keyword>
<evidence type="ECO:0000259" key="1">
    <source>
        <dbReference type="PROSITE" id="PS50965"/>
    </source>
</evidence>
<comment type="caution">
    <text evidence="2">The sequence shown here is derived from an EMBL/GenBank/DDBJ whole genome shotgun (WGS) entry which is preliminary data.</text>
</comment>
<reference evidence="2 3" key="1">
    <citation type="submission" date="2020-08" db="EMBL/GenBank/DDBJ databases">
        <title>Genomic Encyclopedia of Type Strains, Phase IV (KMG-IV): sequencing the most valuable type-strain genomes for metagenomic binning, comparative biology and taxonomic classification.</title>
        <authorList>
            <person name="Goeker M."/>
        </authorList>
    </citation>
    <scope>NUCLEOTIDE SEQUENCE [LARGE SCALE GENOMIC DNA]</scope>
    <source>
        <strain evidence="2 3">DSM 19163</strain>
    </source>
</reference>
<dbReference type="Proteomes" id="UP000579136">
    <property type="component" value="Unassembled WGS sequence"/>
</dbReference>
<name>A0A9Q2HF72_9STAP</name>
<feature type="domain" description="NERD" evidence="1">
    <location>
        <begin position="28"/>
        <end position="140"/>
    </location>
</feature>
<evidence type="ECO:0000313" key="2">
    <source>
        <dbReference type="EMBL" id="MBB5175929.1"/>
    </source>
</evidence>
<dbReference type="Pfam" id="PF08378">
    <property type="entry name" value="NERD"/>
    <property type="match status" value="1"/>
</dbReference>
<dbReference type="EMBL" id="JACHHF010000004">
    <property type="protein sequence ID" value="MBB5175929.1"/>
    <property type="molecule type" value="Genomic_DNA"/>
</dbReference>
<accession>A0A9Q2HF72</accession>
<organism evidence="2 3">
    <name type="scientific">Nosocomiicoccus ampullae</name>
    <dbReference type="NCBI Taxonomy" id="489910"/>
    <lineage>
        <taxon>Bacteria</taxon>
        <taxon>Bacillati</taxon>
        <taxon>Bacillota</taxon>
        <taxon>Bacilli</taxon>
        <taxon>Bacillales</taxon>
        <taxon>Staphylococcaceae</taxon>
        <taxon>Nosocomiicoccus</taxon>
    </lineage>
</organism>
<protein>
    <recommendedName>
        <fullName evidence="1">NERD domain-containing protein</fullName>
    </recommendedName>
</protein>
<proteinExistence type="predicted"/>
<dbReference type="PROSITE" id="PS50965">
    <property type="entry name" value="NERD"/>
    <property type="match status" value="1"/>
</dbReference>
<evidence type="ECO:0000313" key="3">
    <source>
        <dbReference type="Proteomes" id="UP000579136"/>
    </source>
</evidence>
<gene>
    <name evidence="2" type="ORF">HNQ45_000813</name>
</gene>
<dbReference type="InterPro" id="IPR011528">
    <property type="entry name" value="NERD"/>
</dbReference>